<organism evidence="2 3">
    <name type="scientific">Dissophora globulifera</name>
    <dbReference type="NCBI Taxonomy" id="979702"/>
    <lineage>
        <taxon>Eukaryota</taxon>
        <taxon>Fungi</taxon>
        <taxon>Fungi incertae sedis</taxon>
        <taxon>Mucoromycota</taxon>
        <taxon>Mortierellomycotina</taxon>
        <taxon>Mortierellomycetes</taxon>
        <taxon>Mortierellales</taxon>
        <taxon>Mortierellaceae</taxon>
        <taxon>Dissophora</taxon>
    </lineage>
</organism>
<accession>A0A9P6UUE9</accession>
<evidence type="ECO:0000313" key="2">
    <source>
        <dbReference type="EMBL" id="KAG0320152.1"/>
    </source>
</evidence>
<evidence type="ECO:0000313" key="3">
    <source>
        <dbReference type="Proteomes" id="UP000738325"/>
    </source>
</evidence>
<gene>
    <name evidence="2" type="ORF">BGZ99_004674</name>
</gene>
<proteinExistence type="predicted"/>
<keyword evidence="3" id="KW-1185">Reference proteome</keyword>
<feature type="region of interest" description="Disordered" evidence="1">
    <location>
        <begin position="176"/>
        <end position="195"/>
    </location>
</feature>
<reference evidence="2" key="1">
    <citation type="journal article" date="2020" name="Fungal Divers.">
        <title>Resolving the Mortierellaceae phylogeny through synthesis of multi-gene phylogenetics and phylogenomics.</title>
        <authorList>
            <person name="Vandepol N."/>
            <person name="Liber J."/>
            <person name="Desiro A."/>
            <person name="Na H."/>
            <person name="Kennedy M."/>
            <person name="Barry K."/>
            <person name="Grigoriev I.V."/>
            <person name="Miller A.N."/>
            <person name="O'Donnell K."/>
            <person name="Stajich J.E."/>
            <person name="Bonito G."/>
        </authorList>
    </citation>
    <scope>NUCLEOTIDE SEQUENCE</scope>
    <source>
        <strain evidence="2">REB-010B</strain>
    </source>
</reference>
<sequence>MSNLTISTSSNMDMDHFALPSAIGTPLTTIPEVPDDECEYEEEDYFHNKRTRAMFRDNSFITASATESADMDSSKSRWLSINMSSLSPSSPTACSSMSSSPPSASYSSCSSAVSSPGSAFSPSLNPFQWTSDLRQYIMTDIGPQPSNSPVPVLRSHMHLVRQRSYSKIGGPGFVAPSLSLGSTGSGDTNGPSVSL</sequence>
<name>A0A9P6UUE9_9FUNG</name>
<dbReference type="AlphaFoldDB" id="A0A9P6UUE9"/>
<evidence type="ECO:0000256" key="1">
    <source>
        <dbReference type="SAM" id="MobiDB-lite"/>
    </source>
</evidence>
<comment type="caution">
    <text evidence="2">The sequence shown here is derived from an EMBL/GenBank/DDBJ whole genome shotgun (WGS) entry which is preliminary data.</text>
</comment>
<dbReference type="EMBL" id="JAAAIP010000294">
    <property type="protein sequence ID" value="KAG0320152.1"/>
    <property type="molecule type" value="Genomic_DNA"/>
</dbReference>
<dbReference type="OrthoDB" id="2384808at2759"/>
<feature type="compositionally biased region" description="Low complexity" evidence="1">
    <location>
        <begin position="177"/>
        <end position="195"/>
    </location>
</feature>
<dbReference type="Proteomes" id="UP000738325">
    <property type="component" value="Unassembled WGS sequence"/>
</dbReference>
<protein>
    <submittedName>
        <fullName evidence="2">Uncharacterized protein</fullName>
    </submittedName>
</protein>